<protein>
    <submittedName>
        <fullName evidence="1">Uncharacterized protein</fullName>
    </submittedName>
</protein>
<accession>A0A3M7QCK0</accession>
<dbReference type="AlphaFoldDB" id="A0A3M7QCK0"/>
<keyword evidence="2" id="KW-1185">Reference proteome</keyword>
<evidence type="ECO:0000313" key="2">
    <source>
        <dbReference type="Proteomes" id="UP000276133"/>
    </source>
</evidence>
<gene>
    <name evidence="1" type="ORF">BpHYR1_001048</name>
</gene>
<name>A0A3M7QCK0_BRAPC</name>
<dbReference type="EMBL" id="REGN01006528">
    <property type="protein sequence ID" value="RNA09177.1"/>
    <property type="molecule type" value="Genomic_DNA"/>
</dbReference>
<proteinExistence type="predicted"/>
<reference evidence="1 2" key="1">
    <citation type="journal article" date="2018" name="Sci. Rep.">
        <title>Genomic signatures of local adaptation to the degree of environmental predictability in rotifers.</title>
        <authorList>
            <person name="Franch-Gras L."/>
            <person name="Hahn C."/>
            <person name="Garcia-Roger E.M."/>
            <person name="Carmona M.J."/>
            <person name="Serra M."/>
            <person name="Gomez A."/>
        </authorList>
    </citation>
    <scope>NUCLEOTIDE SEQUENCE [LARGE SCALE GENOMIC DNA]</scope>
    <source>
        <strain evidence="1">HYR1</strain>
    </source>
</reference>
<organism evidence="1 2">
    <name type="scientific">Brachionus plicatilis</name>
    <name type="common">Marine rotifer</name>
    <name type="synonym">Brachionus muelleri</name>
    <dbReference type="NCBI Taxonomy" id="10195"/>
    <lineage>
        <taxon>Eukaryota</taxon>
        <taxon>Metazoa</taxon>
        <taxon>Spiralia</taxon>
        <taxon>Gnathifera</taxon>
        <taxon>Rotifera</taxon>
        <taxon>Eurotatoria</taxon>
        <taxon>Monogononta</taxon>
        <taxon>Pseudotrocha</taxon>
        <taxon>Ploima</taxon>
        <taxon>Brachionidae</taxon>
        <taxon>Brachionus</taxon>
    </lineage>
</organism>
<dbReference type="Proteomes" id="UP000276133">
    <property type="component" value="Unassembled WGS sequence"/>
</dbReference>
<comment type="caution">
    <text evidence="1">The sequence shown here is derived from an EMBL/GenBank/DDBJ whole genome shotgun (WGS) entry which is preliminary data.</text>
</comment>
<sequence>MNNRNSKINETIAWKSVGLQQLTSNSNFANLNYELDMNRKSEFDDDTAPTLVQNFSFNSHFDFEFPNFDVIDLTQSINKDLITAPPPPEQFSDDYQLNECNLTNCPNLHIEIDDEAKI</sequence>
<evidence type="ECO:0000313" key="1">
    <source>
        <dbReference type="EMBL" id="RNA09177.1"/>
    </source>
</evidence>